<name>A0A1Y3BS30_EURMA</name>
<evidence type="ECO:0000313" key="1">
    <source>
        <dbReference type="EMBL" id="OTF81965.1"/>
    </source>
</evidence>
<organism evidence="1 2">
    <name type="scientific">Euroglyphus maynei</name>
    <name type="common">Mayne's house dust mite</name>
    <dbReference type="NCBI Taxonomy" id="6958"/>
    <lineage>
        <taxon>Eukaryota</taxon>
        <taxon>Metazoa</taxon>
        <taxon>Ecdysozoa</taxon>
        <taxon>Arthropoda</taxon>
        <taxon>Chelicerata</taxon>
        <taxon>Arachnida</taxon>
        <taxon>Acari</taxon>
        <taxon>Acariformes</taxon>
        <taxon>Sarcoptiformes</taxon>
        <taxon>Astigmata</taxon>
        <taxon>Psoroptidia</taxon>
        <taxon>Analgoidea</taxon>
        <taxon>Pyroglyphidae</taxon>
        <taxon>Pyroglyphinae</taxon>
        <taxon>Euroglyphus</taxon>
    </lineage>
</organism>
<evidence type="ECO:0000313" key="2">
    <source>
        <dbReference type="Proteomes" id="UP000194236"/>
    </source>
</evidence>
<dbReference type="AlphaFoldDB" id="A0A1Y3BS30"/>
<dbReference type="Proteomes" id="UP000194236">
    <property type="component" value="Unassembled WGS sequence"/>
</dbReference>
<sequence>MNSNYLAVNIRPIIGRRYLFRKKFKDIHYVIFDVVHYIRFVWKHSTKWATVNHPMYCNFLHLDKVKKIIKIQNKKFHTFP</sequence>
<comment type="caution">
    <text evidence="1">The sequence shown here is derived from an EMBL/GenBank/DDBJ whole genome shotgun (WGS) entry which is preliminary data.</text>
</comment>
<reference evidence="1 2" key="1">
    <citation type="submission" date="2017-03" db="EMBL/GenBank/DDBJ databases">
        <title>Genome Survey of Euroglyphus maynei.</title>
        <authorList>
            <person name="Arlian L.G."/>
            <person name="Morgan M.S."/>
            <person name="Rider S.D."/>
        </authorList>
    </citation>
    <scope>NUCLEOTIDE SEQUENCE [LARGE SCALE GENOMIC DNA]</scope>
    <source>
        <strain evidence="1">Arlian Lab</strain>
        <tissue evidence="1">Whole body</tissue>
    </source>
</reference>
<dbReference type="EMBL" id="MUJZ01010892">
    <property type="protein sequence ID" value="OTF81965.1"/>
    <property type="molecule type" value="Genomic_DNA"/>
</dbReference>
<accession>A0A1Y3BS30</accession>
<keyword evidence="2" id="KW-1185">Reference proteome</keyword>
<proteinExistence type="predicted"/>
<protein>
    <submittedName>
        <fullName evidence="1">Uncharacterized protein</fullName>
    </submittedName>
</protein>
<gene>
    <name evidence="1" type="ORF">BLA29_014386</name>
</gene>